<dbReference type="InParanoid" id="A0A5E4F8S0"/>
<reference evidence="2" key="1">
    <citation type="journal article" date="2020" name="Plant J.">
        <title>Transposons played a major role in the diversification between the closely related almond and peach genomes: results from the almond genome sequence.</title>
        <authorList>
            <person name="Alioto T."/>
            <person name="Alexiou K.G."/>
            <person name="Bardil A."/>
            <person name="Barteri F."/>
            <person name="Castanera R."/>
            <person name="Cruz F."/>
            <person name="Dhingra A."/>
            <person name="Duval H."/>
            <person name="Fernandez I Marti A."/>
            <person name="Frias L."/>
            <person name="Galan B."/>
            <person name="Garcia J.L."/>
            <person name="Howad W."/>
            <person name="Gomez-Garrido J."/>
            <person name="Gut M."/>
            <person name="Julca I."/>
            <person name="Morata J."/>
            <person name="Puigdomenech P."/>
            <person name="Ribeca P."/>
            <person name="Rubio Cabetas M.J."/>
            <person name="Vlasova A."/>
            <person name="Wirthensohn M."/>
            <person name="Garcia-Mas J."/>
            <person name="Gabaldon T."/>
            <person name="Casacuberta J.M."/>
            <person name="Arus P."/>
        </authorList>
    </citation>
    <scope>NUCLEOTIDE SEQUENCE [LARGE SCALE GENOMIC DNA]</scope>
    <source>
        <strain evidence="2">cv. Texas</strain>
    </source>
</reference>
<sequence>MSSEITTPKDAVHIQVDIQWEAFFVIKVGFVWFSTVGASDISGITIHARILIQKLGSNWVFGFILMADHHMLSTYLFEMPHSCWCDARFVHGHTCAKKQFLLLVVEGDDFGSEWVNFELQHIEVTACVFFGTPGYEGSSS</sequence>
<dbReference type="Proteomes" id="UP000327085">
    <property type="component" value="Chromosome 1"/>
</dbReference>
<name>A0A5E4F8S0_PRUDU</name>
<evidence type="ECO:0000313" key="1">
    <source>
        <dbReference type="EMBL" id="VVA24112.1"/>
    </source>
</evidence>
<organism evidence="1 2">
    <name type="scientific">Prunus dulcis</name>
    <name type="common">Almond</name>
    <name type="synonym">Amygdalus dulcis</name>
    <dbReference type="NCBI Taxonomy" id="3755"/>
    <lineage>
        <taxon>Eukaryota</taxon>
        <taxon>Viridiplantae</taxon>
        <taxon>Streptophyta</taxon>
        <taxon>Embryophyta</taxon>
        <taxon>Tracheophyta</taxon>
        <taxon>Spermatophyta</taxon>
        <taxon>Magnoliopsida</taxon>
        <taxon>eudicotyledons</taxon>
        <taxon>Gunneridae</taxon>
        <taxon>Pentapetalae</taxon>
        <taxon>rosids</taxon>
        <taxon>fabids</taxon>
        <taxon>Rosales</taxon>
        <taxon>Rosaceae</taxon>
        <taxon>Amygdaloideae</taxon>
        <taxon>Amygdaleae</taxon>
        <taxon>Prunus</taxon>
    </lineage>
</organism>
<evidence type="ECO:0000313" key="2">
    <source>
        <dbReference type="Proteomes" id="UP000327085"/>
    </source>
</evidence>
<gene>
    <name evidence="1" type="ORF">ALMOND_2B030727</name>
</gene>
<proteinExistence type="predicted"/>
<protein>
    <submittedName>
        <fullName evidence="1">PREDICTED: LOC109948400 isoform X4</fullName>
    </submittedName>
</protein>
<accession>A0A5E4F8S0</accession>
<dbReference type="EMBL" id="CABIKO010000078">
    <property type="protein sequence ID" value="VVA24112.1"/>
    <property type="molecule type" value="Genomic_DNA"/>
</dbReference>
<dbReference type="Gramene" id="VVA24112">
    <property type="protein sequence ID" value="VVA24112"/>
    <property type="gene ID" value="Prudul26B030727"/>
</dbReference>
<dbReference type="AlphaFoldDB" id="A0A5E4F8S0"/>